<evidence type="ECO:0000313" key="2">
    <source>
        <dbReference type="Proteomes" id="UP000621560"/>
    </source>
</evidence>
<dbReference type="Proteomes" id="UP000621560">
    <property type="component" value="Unassembled WGS sequence"/>
</dbReference>
<dbReference type="SUPFAM" id="SSF53474">
    <property type="entry name" value="alpha/beta-Hydrolases"/>
    <property type="match status" value="1"/>
</dbReference>
<keyword evidence="2" id="KW-1185">Reference proteome</keyword>
<name>A0A927BZR1_9BACL</name>
<dbReference type="AlphaFoldDB" id="A0A927BZR1"/>
<reference evidence="1" key="1">
    <citation type="submission" date="2020-09" db="EMBL/GenBank/DDBJ databases">
        <title>A novel bacterium of genus Paenibacillus, isolated from South China Sea.</title>
        <authorList>
            <person name="Huang H."/>
            <person name="Mo K."/>
            <person name="Hu Y."/>
        </authorList>
    </citation>
    <scope>NUCLEOTIDE SEQUENCE</scope>
    <source>
        <strain evidence="1">IB182496</strain>
    </source>
</reference>
<dbReference type="RefSeq" id="WP_190921575.1">
    <property type="nucleotide sequence ID" value="NZ_JACXIZ010000068.1"/>
</dbReference>
<accession>A0A927BZR1</accession>
<dbReference type="InterPro" id="IPR029058">
    <property type="entry name" value="AB_hydrolase_fold"/>
</dbReference>
<sequence length="232" mass="25928">MRRVVNIYLVAGAWTHEEMFRPLAEALKYRFEQGGLVAITRVVLPYEDGNRFAQLREARRDVRLYPEQAAHSAGGVRVRRLVRTLGARDPLLLIGCGSGGAAAYHAAELLEAEGCEVRFVVQVGSPKVPIGHGFRERVGYIAKKGGLLESDPHVWQGSWSHAKYRFASHRYPGLLYNAREKGRRYYAPGQVAMLDVEGRVPDYFSPVAGRGSVSNLAQTMNTIWEWFGAAKR</sequence>
<gene>
    <name evidence="1" type="ORF">IDH44_25130</name>
</gene>
<dbReference type="EMBL" id="JACXIZ010000068">
    <property type="protein sequence ID" value="MBD2848479.1"/>
    <property type="molecule type" value="Genomic_DNA"/>
</dbReference>
<dbReference type="Gene3D" id="3.40.50.1820">
    <property type="entry name" value="alpha/beta hydrolase"/>
    <property type="match status" value="1"/>
</dbReference>
<evidence type="ECO:0000313" key="1">
    <source>
        <dbReference type="EMBL" id="MBD2848479.1"/>
    </source>
</evidence>
<proteinExistence type="predicted"/>
<organism evidence="1 2">
    <name type="scientific">Paenibacillus sabuli</name>
    <dbReference type="NCBI Taxonomy" id="2772509"/>
    <lineage>
        <taxon>Bacteria</taxon>
        <taxon>Bacillati</taxon>
        <taxon>Bacillota</taxon>
        <taxon>Bacilli</taxon>
        <taxon>Bacillales</taxon>
        <taxon>Paenibacillaceae</taxon>
        <taxon>Paenibacillus</taxon>
    </lineage>
</organism>
<comment type="caution">
    <text evidence="1">The sequence shown here is derived from an EMBL/GenBank/DDBJ whole genome shotgun (WGS) entry which is preliminary data.</text>
</comment>
<protein>
    <submittedName>
        <fullName evidence="1">Uncharacterized protein</fullName>
    </submittedName>
</protein>